<feature type="region of interest" description="Disordered" evidence="1">
    <location>
        <begin position="210"/>
        <end position="271"/>
    </location>
</feature>
<evidence type="ECO:0000256" key="1">
    <source>
        <dbReference type="SAM" id="MobiDB-lite"/>
    </source>
</evidence>
<dbReference type="Pfam" id="PF01936">
    <property type="entry name" value="NYN"/>
    <property type="match status" value="1"/>
</dbReference>
<feature type="domain" description="NYN" evidence="2">
    <location>
        <begin position="6"/>
        <end position="141"/>
    </location>
</feature>
<sequence length="271" mass="29209">MASSHKVGIFWDYVSCPAPDDALGDVVAEELRSIVGQSGKIEKFCVYLDAMDEADRVDFCHELQVSGVGLVATPRGRGQASMMLVDAILFARQSSPQTTTVVLIAADRTFAYAVAELKKLGYKIVVVAPDVPEARLLKAKASATVDWAKFKRGEPKVDLTPSPSVNPGLLWNPITAHYPADFADVNLESVASEDGSDEFSIVQRANVLGEGSNASHAQESSPRLHASVNPIAPAEGEVEGEGSQIAAMSKGQIKKARLKAKREEERERYKV</sequence>
<keyword evidence="4" id="KW-1185">Reference proteome</keyword>
<dbReference type="InterPro" id="IPR024768">
    <property type="entry name" value="Marf1"/>
</dbReference>
<dbReference type="PANTHER" id="PTHR14379:SF3">
    <property type="entry name" value="MEIOSIS REGULATOR AND MRNA STABILITY FACTOR 1"/>
    <property type="match status" value="1"/>
</dbReference>
<name>A0A0D7B756_9AGAR</name>
<dbReference type="GO" id="GO:0004540">
    <property type="term" value="F:RNA nuclease activity"/>
    <property type="evidence" value="ECO:0007669"/>
    <property type="project" value="InterPro"/>
</dbReference>
<proteinExistence type="predicted"/>
<dbReference type="STRING" id="1314674.A0A0D7B756"/>
<feature type="compositionally biased region" description="Polar residues" evidence="1">
    <location>
        <begin position="212"/>
        <end position="221"/>
    </location>
</feature>
<dbReference type="GO" id="GO:0010468">
    <property type="term" value="P:regulation of gene expression"/>
    <property type="evidence" value="ECO:0007669"/>
    <property type="project" value="InterPro"/>
</dbReference>
<dbReference type="CDD" id="cd10910">
    <property type="entry name" value="PIN_limkain_b1_N_like"/>
    <property type="match status" value="1"/>
</dbReference>
<evidence type="ECO:0000313" key="4">
    <source>
        <dbReference type="Proteomes" id="UP000054007"/>
    </source>
</evidence>
<evidence type="ECO:0000313" key="3">
    <source>
        <dbReference type="EMBL" id="KIY66307.1"/>
    </source>
</evidence>
<dbReference type="OrthoDB" id="549353at2759"/>
<dbReference type="AlphaFoldDB" id="A0A0D7B756"/>
<evidence type="ECO:0000259" key="2">
    <source>
        <dbReference type="Pfam" id="PF01936"/>
    </source>
</evidence>
<dbReference type="InterPro" id="IPR021139">
    <property type="entry name" value="NYN"/>
</dbReference>
<dbReference type="Proteomes" id="UP000054007">
    <property type="component" value="Unassembled WGS sequence"/>
</dbReference>
<dbReference type="Gene3D" id="3.40.50.1010">
    <property type="entry name" value="5'-nuclease"/>
    <property type="match status" value="1"/>
</dbReference>
<feature type="compositionally biased region" description="Basic and acidic residues" evidence="1">
    <location>
        <begin position="261"/>
        <end position="271"/>
    </location>
</feature>
<accession>A0A0D7B756</accession>
<dbReference type="EMBL" id="KN880558">
    <property type="protein sequence ID" value="KIY66307.1"/>
    <property type="molecule type" value="Genomic_DNA"/>
</dbReference>
<dbReference type="GO" id="GO:1905762">
    <property type="term" value="F:CCR4-NOT complex binding"/>
    <property type="evidence" value="ECO:0007669"/>
    <property type="project" value="TreeGrafter"/>
</dbReference>
<organism evidence="3 4">
    <name type="scientific">Cylindrobasidium torrendii FP15055 ss-10</name>
    <dbReference type="NCBI Taxonomy" id="1314674"/>
    <lineage>
        <taxon>Eukaryota</taxon>
        <taxon>Fungi</taxon>
        <taxon>Dikarya</taxon>
        <taxon>Basidiomycota</taxon>
        <taxon>Agaricomycotina</taxon>
        <taxon>Agaricomycetes</taxon>
        <taxon>Agaricomycetidae</taxon>
        <taxon>Agaricales</taxon>
        <taxon>Marasmiineae</taxon>
        <taxon>Physalacriaceae</taxon>
        <taxon>Cylindrobasidium</taxon>
    </lineage>
</organism>
<dbReference type="PANTHER" id="PTHR14379">
    <property type="entry name" value="LIMKAIN B LKAP"/>
    <property type="match status" value="1"/>
</dbReference>
<dbReference type="GO" id="GO:0005777">
    <property type="term" value="C:peroxisome"/>
    <property type="evidence" value="ECO:0007669"/>
    <property type="project" value="InterPro"/>
</dbReference>
<protein>
    <recommendedName>
        <fullName evidence="2">NYN domain-containing protein</fullName>
    </recommendedName>
</protein>
<reference evidence="3 4" key="1">
    <citation type="journal article" date="2015" name="Fungal Genet. Biol.">
        <title>Evolution of novel wood decay mechanisms in Agaricales revealed by the genome sequences of Fistulina hepatica and Cylindrobasidium torrendii.</title>
        <authorList>
            <person name="Floudas D."/>
            <person name="Held B.W."/>
            <person name="Riley R."/>
            <person name="Nagy L.G."/>
            <person name="Koehler G."/>
            <person name="Ransdell A.S."/>
            <person name="Younus H."/>
            <person name="Chow J."/>
            <person name="Chiniquy J."/>
            <person name="Lipzen A."/>
            <person name="Tritt A."/>
            <person name="Sun H."/>
            <person name="Haridas S."/>
            <person name="LaButti K."/>
            <person name="Ohm R.A."/>
            <person name="Kues U."/>
            <person name="Blanchette R.A."/>
            <person name="Grigoriev I.V."/>
            <person name="Minto R.E."/>
            <person name="Hibbett D.S."/>
        </authorList>
    </citation>
    <scope>NUCLEOTIDE SEQUENCE [LARGE SCALE GENOMIC DNA]</scope>
    <source>
        <strain evidence="3 4">FP15055 ss-10</strain>
    </source>
</reference>
<gene>
    <name evidence="3" type="ORF">CYLTODRAFT_491554</name>
</gene>